<feature type="transmembrane region" description="Helical" evidence="7">
    <location>
        <begin position="175"/>
        <end position="195"/>
    </location>
</feature>
<comment type="subcellular location">
    <subcellularLocation>
        <location evidence="1 7">Cell membrane</location>
        <topology evidence="1 7">Multi-pass membrane protein</topology>
    </subcellularLocation>
</comment>
<keyword evidence="2 7" id="KW-0813">Transport</keyword>
<dbReference type="AlphaFoldDB" id="A0A1G6J1T1"/>
<feature type="transmembrane region" description="Helical" evidence="7">
    <location>
        <begin position="275"/>
        <end position="298"/>
    </location>
</feature>
<dbReference type="STRING" id="993073.AS029_07160"/>
<reference evidence="9 10" key="1">
    <citation type="submission" date="2016-09" db="EMBL/GenBank/DDBJ databases">
        <authorList>
            <person name="Capua I."/>
            <person name="De Benedictis P."/>
            <person name="Joannis T."/>
            <person name="Lombin L.H."/>
            <person name="Cattoli G."/>
        </authorList>
    </citation>
    <scope>NUCLEOTIDE SEQUENCE [LARGE SCALE GENOMIC DNA]</scope>
    <source>
        <strain evidence="9 10">NIO-1002</strain>
    </source>
</reference>
<gene>
    <name evidence="9" type="ORF">SAMN05216418_1688</name>
</gene>
<organism evidence="9 10">
    <name type="scientific">Microbacterium enclense</name>
    <dbReference type="NCBI Taxonomy" id="993073"/>
    <lineage>
        <taxon>Bacteria</taxon>
        <taxon>Bacillati</taxon>
        <taxon>Actinomycetota</taxon>
        <taxon>Actinomycetes</taxon>
        <taxon>Micrococcales</taxon>
        <taxon>Microbacteriaceae</taxon>
        <taxon>Microbacterium</taxon>
    </lineage>
</organism>
<keyword evidence="3" id="KW-1003">Cell membrane</keyword>
<dbReference type="PROSITE" id="PS50928">
    <property type="entry name" value="ABC_TM1"/>
    <property type="match status" value="1"/>
</dbReference>
<keyword evidence="5 7" id="KW-1133">Transmembrane helix</keyword>
<dbReference type="Pfam" id="PF00528">
    <property type="entry name" value="BPD_transp_1"/>
    <property type="match status" value="1"/>
</dbReference>
<evidence type="ECO:0000256" key="2">
    <source>
        <dbReference type="ARBA" id="ARBA00022448"/>
    </source>
</evidence>
<dbReference type="EMBL" id="FMYG01000003">
    <property type="protein sequence ID" value="SDC12802.1"/>
    <property type="molecule type" value="Genomic_DNA"/>
</dbReference>
<proteinExistence type="inferred from homology"/>
<evidence type="ECO:0000256" key="6">
    <source>
        <dbReference type="ARBA" id="ARBA00023136"/>
    </source>
</evidence>
<protein>
    <submittedName>
        <fullName evidence="9">Peptide/nickel transport system permease protein</fullName>
    </submittedName>
</protein>
<dbReference type="OrthoDB" id="9778910at2"/>
<evidence type="ECO:0000313" key="9">
    <source>
        <dbReference type="EMBL" id="SDC12802.1"/>
    </source>
</evidence>
<keyword evidence="6 7" id="KW-0472">Membrane</keyword>
<dbReference type="InterPro" id="IPR000515">
    <property type="entry name" value="MetI-like"/>
</dbReference>
<dbReference type="GO" id="GO:0055085">
    <property type="term" value="P:transmembrane transport"/>
    <property type="evidence" value="ECO:0007669"/>
    <property type="project" value="InterPro"/>
</dbReference>
<dbReference type="PANTHER" id="PTHR43163:SF6">
    <property type="entry name" value="DIPEPTIDE TRANSPORT SYSTEM PERMEASE PROTEIN DPPB-RELATED"/>
    <property type="match status" value="1"/>
</dbReference>
<feature type="transmembrane region" description="Helical" evidence="7">
    <location>
        <begin position="12"/>
        <end position="31"/>
    </location>
</feature>
<feature type="transmembrane region" description="Helical" evidence="7">
    <location>
        <begin position="229"/>
        <end position="255"/>
    </location>
</feature>
<keyword evidence="4 7" id="KW-0812">Transmembrane</keyword>
<evidence type="ECO:0000256" key="3">
    <source>
        <dbReference type="ARBA" id="ARBA00022475"/>
    </source>
</evidence>
<evidence type="ECO:0000256" key="7">
    <source>
        <dbReference type="RuleBase" id="RU363032"/>
    </source>
</evidence>
<dbReference type="PANTHER" id="PTHR43163">
    <property type="entry name" value="DIPEPTIDE TRANSPORT SYSTEM PERMEASE PROTEIN DPPB-RELATED"/>
    <property type="match status" value="1"/>
</dbReference>
<comment type="similarity">
    <text evidence="7">Belongs to the binding-protein-dependent transport system permease family.</text>
</comment>
<evidence type="ECO:0000256" key="5">
    <source>
        <dbReference type="ARBA" id="ARBA00022989"/>
    </source>
</evidence>
<feature type="transmembrane region" description="Helical" evidence="7">
    <location>
        <begin position="137"/>
        <end position="163"/>
    </location>
</feature>
<evidence type="ECO:0000256" key="4">
    <source>
        <dbReference type="ARBA" id="ARBA00022692"/>
    </source>
</evidence>
<sequence length="344" mass="36143">MSYVLRRVGQAVLVLVLAYTAAYLLLAALPGDAVLARYGSPELGLTPDQIEAIRQSLGADQPLIVQYVRSIAGFLTGDFGYSVASGAAVSDLIVTALPPTLTLAVLGLALAVVLAVTIAFTATYGGGRWLRRVFRGIPPLFVSLPVFWIGIILIQVFSFRLGLVPVIGANPAQALILPVITLAIPIAAPLAQVLMRSIDEVREQPFVTVVRARGASTSWLLWRNVARNAVLPTLTMAGLLFGELVGGAVVTETVFARAGIGQLTAQAVADRDTPVLLAVVVISTVAFVAINLIVDLLYPVLDARLRTAASARRGATDATERAVDELVDAEVGGPTRDMSRGGTA</sequence>
<dbReference type="InterPro" id="IPR045621">
    <property type="entry name" value="BPD_transp_1_N"/>
</dbReference>
<dbReference type="InterPro" id="IPR035906">
    <property type="entry name" value="MetI-like_sf"/>
</dbReference>
<dbReference type="RefSeq" id="WP_058231894.1">
    <property type="nucleotide sequence ID" value="NZ_FMYG01000003.1"/>
</dbReference>
<evidence type="ECO:0000259" key="8">
    <source>
        <dbReference type="PROSITE" id="PS50928"/>
    </source>
</evidence>
<evidence type="ECO:0000256" key="1">
    <source>
        <dbReference type="ARBA" id="ARBA00004651"/>
    </source>
</evidence>
<dbReference type="SUPFAM" id="SSF161098">
    <property type="entry name" value="MetI-like"/>
    <property type="match status" value="1"/>
</dbReference>
<dbReference type="GO" id="GO:0005886">
    <property type="term" value="C:plasma membrane"/>
    <property type="evidence" value="ECO:0007669"/>
    <property type="project" value="UniProtKB-SubCell"/>
</dbReference>
<dbReference type="Proteomes" id="UP000183203">
    <property type="component" value="Unassembled WGS sequence"/>
</dbReference>
<dbReference type="CDD" id="cd06261">
    <property type="entry name" value="TM_PBP2"/>
    <property type="match status" value="1"/>
</dbReference>
<accession>A0A1G6J1T1</accession>
<evidence type="ECO:0000313" key="10">
    <source>
        <dbReference type="Proteomes" id="UP000183203"/>
    </source>
</evidence>
<name>A0A1G6J1T1_9MICO</name>
<feature type="transmembrane region" description="Helical" evidence="7">
    <location>
        <begin position="101"/>
        <end position="125"/>
    </location>
</feature>
<dbReference type="Gene3D" id="1.10.3720.10">
    <property type="entry name" value="MetI-like"/>
    <property type="match status" value="1"/>
</dbReference>
<dbReference type="Pfam" id="PF19300">
    <property type="entry name" value="BPD_transp_1_N"/>
    <property type="match status" value="1"/>
</dbReference>
<feature type="domain" description="ABC transmembrane type-1" evidence="8">
    <location>
        <begin position="97"/>
        <end position="298"/>
    </location>
</feature>